<evidence type="ECO:0000256" key="5">
    <source>
        <dbReference type="PROSITE-ProRule" id="PRU00473"/>
    </source>
</evidence>
<evidence type="ECO:0000313" key="10">
    <source>
        <dbReference type="Proteomes" id="UP000030184"/>
    </source>
</evidence>
<dbReference type="EMBL" id="BBNR01000001">
    <property type="protein sequence ID" value="GAL65524.1"/>
    <property type="molecule type" value="Genomic_DNA"/>
</dbReference>
<evidence type="ECO:0000256" key="2">
    <source>
        <dbReference type="ARBA" id="ARBA00022729"/>
    </source>
</evidence>
<dbReference type="InterPro" id="IPR006664">
    <property type="entry name" value="OMP_bac"/>
</dbReference>
<dbReference type="Gene3D" id="2.40.160.20">
    <property type="match status" value="1"/>
</dbReference>
<keyword evidence="3 5" id="KW-0472">Membrane</keyword>
<dbReference type="PRINTS" id="PR01021">
    <property type="entry name" value="OMPADOMAIN"/>
</dbReference>
<dbReference type="InterPro" id="IPR006665">
    <property type="entry name" value="OmpA-like"/>
</dbReference>
<dbReference type="STRING" id="504487.JCM19538_1922"/>
<keyword evidence="10" id="KW-1185">Reference proteome</keyword>
<evidence type="ECO:0000259" key="6">
    <source>
        <dbReference type="PROSITE" id="PS51123"/>
    </source>
</evidence>
<dbReference type="Gene3D" id="4.10.1080.10">
    <property type="entry name" value="TSP type-3 repeat"/>
    <property type="match status" value="1"/>
</dbReference>
<protein>
    <submittedName>
        <fullName evidence="7">OmpA domain protein</fullName>
    </submittedName>
</protein>
<dbReference type="eggNOG" id="COG2885">
    <property type="taxonomic scope" value="Bacteria"/>
</dbReference>
<comment type="subcellular location">
    <subcellularLocation>
        <location evidence="1">Cell outer membrane</location>
    </subcellularLocation>
</comment>
<dbReference type="GO" id="GO:0005509">
    <property type="term" value="F:calcium ion binding"/>
    <property type="evidence" value="ECO:0007669"/>
    <property type="project" value="InterPro"/>
</dbReference>
<dbReference type="Gene3D" id="3.30.1330.60">
    <property type="entry name" value="OmpA-like domain"/>
    <property type="match status" value="1"/>
</dbReference>
<dbReference type="GO" id="GO:0009279">
    <property type="term" value="C:cell outer membrane"/>
    <property type="evidence" value="ECO:0007669"/>
    <property type="project" value="UniProtKB-SubCell"/>
</dbReference>
<keyword evidence="4" id="KW-0998">Cell outer membrane</keyword>
<keyword evidence="2" id="KW-0732">Signal</keyword>
<dbReference type="PANTHER" id="PTHR30329:SF21">
    <property type="entry name" value="LIPOPROTEIN YIAD-RELATED"/>
    <property type="match status" value="1"/>
</dbReference>
<sequence length="452" mass="48151">MLLVLGYSNVDAQDKNNPWQITIGLNAVDAYPNGDGGAFSETIFDEFANVEDHYNILPSLSTISVSKYIGDGFSFGVAGSLNKIEKWGDVPGSLPEETRNVDDLSYYGIDGTIKYGIGEVLDWKTFDPFVGIGGGYTWIDEIGAGTLNGTLGFNLWFSDNIGLTIQTSYKHAFEDYLDTHFQHTAGLSIRFGGTDTDGDGIYDKDDACPDVAGLEAFNGCPDTDGDGIEDSKDDCPNEAGAAEFNGCPDGDGDGVVDKDDNCPTVAGLKALAGCPDADGDGVTDADDKCVDEAGPAANNGCPWPDSDSDGVFDKDDKCPDVKGTVANNGCPELTEAVQKALNDYAKTILFDTGKSTIKAQSSAVLQDIIAILKEYSNAKFTIEGHTDSTGSEKLNQRLSDSRANAVKEYLIENGIDAFRLSALGYGESKPIDTNKTRAGRANNRRVEINLAK</sequence>
<name>A0A090VQE6_9FLAO</name>
<dbReference type="InterPro" id="IPR003367">
    <property type="entry name" value="Thrombospondin_3-like_rpt"/>
</dbReference>
<organism evidence="7 9">
    <name type="scientific">Jejuia pallidilutea</name>
    <dbReference type="NCBI Taxonomy" id="504487"/>
    <lineage>
        <taxon>Bacteria</taxon>
        <taxon>Pseudomonadati</taxon>
        <taxon>Bacteroidota</taxon>
        <taxon>Flavobacteriia</taxon>
        <taxon>Flavobacteriales</taxon>
        <taxon>Flavobacteriaceae</taxon>
        <taxon>Jejuia</taxon>
    </lineage>
</organism>
<proteinExistence type="predicted"/>
<evidence type="ECO:0000256" key="3">
    <source>
        <dbReference type="ARBA" id="ARBA00023136"/>
    </source>
</evidence>
<dbReference type="GO" id="GO:0007155">
    <property type="term" value="P:cell adhesion"/>
    <property type="evidence" value="ECO:0007669"/>
    <property type="project" value="InterPro"/>
</dbReference>
<evidence type="ECO:0000256" key="1">
    <source>
        <dbReference type="ARBA" id="ARBA00004442"/>
    </source>
</evidence>
<accession>A0A090VQE6</accession>
<dbReference type="PROSITE" id="PS51123">
    <property type="entry name" value="OMPA_2"/>
    <property type="match status" value="1"/>
</dbReference>
<dbReference type="Proteomes" id="UP000029641">
    <property type="component" value="Unassembled WGS sequence"/>
</dbReference>
<dbReference type="Pfam" id="PF02412">
    <property type="entry name" value="TSP_3"/>
    <property type="match status" value="3"/>
</dbReference>
<dbReference type="SUPFAM" id="SSF103647">
    <property type="entry name" value="TSP type-3 repeat"/>
    <property type="match status" value="1"/>
</dbReference>
<dbReference type="Proteomes" id="UP000030184">
    <property type="component" value="Unassembled WGS sequence"/>
</dbReference>
<evidence type="ECO:0000313" key="8">
    <source>
        <dbReference type="EMBL" id="GAL88933.1"/>
    </source>
</evidence>
<comment type="caution">
    <text evidence="7">The sequence shown here is derived from an EMBL/GenBank/DDBJ whole genome shotgun (WGS) entry which is preliminary data.</text>
</comment>
<dbReference type="PANTHER" id="PTHR30329">
    <property type="entry name" value="STATOR ELEMENT OF FLAGELLAR MOTOR COMPLEX"/>
    <property type="match status" value="1"/>
</dbReference>
<dbReference type="EMBL" id="BBNY01000005">
    <property type="protein sequence ID" value="GAL88933.1"/>
    <property type="molecule type" value="Genomic_DNA"/>
</dbReference>
<dbReference type="InterPro" id="IPR050330">
    <property type="entry name" value="Bact_OuterMem_StrucFunc"/>
</dbReference>
<evidence type="ECO:0000256" key="4">
    <source>
        <dbReference type="ARBA" id="ARBA00023237"/>
    </source>
</evidence>
<dbReference type="InterPro" id="IPR028974">
    <property type="entry name" value="TSP_type-3_rpt"/>
</dbReference>
<reference evidence="10" key="1">
    <citation type="journal article" date="2014" name="Genome Announc.">
        <title>Draft Genome Sequence of Marine Flavobacterium Jejuia pallidilutea Strain 11shimoA1 and Pigmentation Mutants.</title>
        <authorList>
            <person name="Takatani N."/>
            <person name="Nakanishi M."/>
            <person name="Meirelles P."/>
            <person name="Mino S."/>
            <person name="Suda W."/>
            <person name="Oshima K."/>
            <person name="Hattori M."/>
            <person name="Ohkuma M."/>
            <person name="Hosokawa M."/>
            <person name="Miyashita K."/>
            <person name="Thompson F.L."/>
            <person name="Niwa A."/>
            <person name="Sawabe T."/>
            <person name="Sawabe T."/>
        </authorList>
    </citation>
    <scope>NUCLEOTIDE SEQUENCE [LARGE SCALE GENOMIC DNA]</scope>
    <source>
        <strain evidence="10">JCM 19538</strain>
    </source>
</reference>
<evidence type="ECO:0000313" key="9">
    <source>
        <dbReference type="Proteomes" id="UP000029641"/>
    </source>
</evidence>
<feature type="domain" description="OmpA-like" evidence="6">
    <location>
        <begin position="337"/>
        <end position="452"/>
    </location>
</feature>
<gene>
    <name evidence="7" type="ORF">JCM19301_3984</name>
    <name evidence="8" type="ORF">JCM19538_1922</name>
</gene>
<dbReference type="AlphaFoldDB" id="A0A090VQE6"/>
<dbReference type="CDD" id="cd07185">
    <property type="entry name" value="OmpA_C-like"/>
    <property type="match status" value="1"/>
</dbReference>
<evidence type="ECO:0000313" key="7">
    <source>
        <dbReference type="EMBL" id="GAL65524.1"/>
    </source>
</evidence>
<dbReference type="SUPFAM" id="SSF103088">
    <property type="entry name" value="OmpA-like"/>
    <property type="match status" value="1"/>
</dbReference>
<dbReference type="InterPro" id="IPR036737">
    <property type="entry name" value="OmpA-like_sf"/>
</dbReference>
<dbReference type="Pfam" id="PF00691">
    <property type="entry name" value="OmpA"/>
    <property type="match status" value="1"/>
</dbReference>